<proteinExistence type="predicted"/>
<gene>
    <name evidence="9" type="ORF">GRI47_03035</name>
</gene>
<dbReference type="PANTHER" id="PTHR33908:SF11">
    <property type="entry name" value="MEMBRANE PROTEIN"/>
    <property type="match status" value="1"/>
</dbReference>
<evidence type="ECO:0000256" key="7">
    <source>
        <dbReference type="ARBA" id="ARBA00023136"/>
    </source>
</evidence>
<reference evidence="9 10" key="1">
    <citation type="submission" date="2019-12" db="EMBL/GenBank/DDBJ databases">
        <title>Genomic-based taxomic classification of the family Erythrobacteraceae.</title>
        <authorList>
            <person name="Xu L."/>
        </authorList>
    </citation>
    <scope>NUCLEOTIDE SEQUENCE [LARGE SCALE GENOMIC DNA]</scope>
    <source>
        <strain evidence="9 10">JCM 17468</strain>
    </source>
</reference>
<keyword evidence="4" id="KW-0808">Transferase</keyword>
<keyword evidence="2" id="KW-1003">Cell membrane</keyword>
<evidence type="ECO:0000313" key="10">
    <source>
        <dbReference type="Proteomes" id="UP000430272"/>
    </source>
</evidence>
<keyword evidence="6 8" id="KW-1133">Transmembrane helix</keyword>
<keyword evidence="7 8" id="KW-0472">Membrane</keyword>
<dbReference type="EMBL" id="WTYD01000001">
    <property type="protein sequence ID" value="MXO52984.1"/>
    <property type="molecule type" value="Genomic_DNA"/>
</dbReference>
<feature type="transmembrane region" description="Helical" evidence="8">
    <location>
        <begin position="338"/>
        <end position="358"/>
    </location>
</feature>
<dbReference type="InterPro" id="IPR050297">
    <property type="entry name" value="LipidA_mod_glycosyltrf_83"/>
</dbReference>
<dbReference type="PANTHER" id="PTHR33908">
    <property type="entry name" value="MANNOSYLTRANSFERASE YKCB-RELATED"/>
    <property type="match status" value="1"/>
</dbReference>
<dbReference type="OrthoDB" id="345761at2"/>
<evidence type="ECO:0000313" key="9">
    <source>
        <dbReference type="EMBL" id="MXO52984.1"/>
    </source>
</evidence>
<feature type="transmembrane region" description="Helical" evidence="8">
    <location>
        <begin position="173"/>
        <end position="199"/>
    </location>
</feature>
<feature type="transmembrane region" description="Helical" evidence="8">
    <location>
        <begin position="143"/>
        <end position="161"/>
    </location>
</feature>
<dbReference type="AlphaFoldDB" id="A0A844Y4E9"/>
<comment type="caution">
    <text evidence="9">The sequence shown here is derived from an EMBL/GenBank/DDBJ whole genome shotgun (WGS) entry which is preliminary data.</text>
</comment>
<dbReference type="GO" id="GO:0009103">
    <property type="term" value="P:lipopolysaccharide biosynthetic process"/>
    <property type="evidence" value="ECO:0007669"/>
    <property type="project" value="UniProtKB-ARBA"/>
</dbReference>
<organism evidence="9 10">
    <name type="scientific">Qipengyuania pelagi</name>
    <dbReference type="NCBI Taxonomy" id="994320"/>
    <lineage>
        <taxon>Bacteria</taxon>
        <taxon>Pseudomonadati</taxon>
        <taxon>Pseudomonadota</taxon>
        <taxon>Alphaproteobacteria</taxon>
        <taxon>Sphingomonadales</taxon>
        <taxon>Erythrobacteraceae</taxon>
        <taxon>Qipengyuania</taxon>
    </lineage>
</organism>
<keyword evidence="10" id="KW-1185">Reference proteome</keyword>
<feature type="transmembrane region" description="Helical" evidence="8">
    <location>
        <begin position="270"/>
        <end position="289"/>
    </location>
</feature>
<dbReference type="RefSeq" id="WP_160659888.1">
    <property type="nucleotide sequence ID" value="NZ_BAABDV010000001.1"/>
</dbReference>
<accession>A0A844Y4E9</accession>
<evidence type="ECO:0000256" key="2">
    <source>
        <dbReference type="ARBA" id="ARBA00022475"/>
    </source>
</evidence>
<comment type="subcellular location">
    <subcellularLocation>
        <location evidence="1">Cell membrane</location>
        <topology evidence="1">Multi-pass membrane protein</topology>
    </subcellularLocation>
</comment>
<dbReference type="Proteomes" id="UP000430272">
    <property type="component" value="Unassembled WGS sequence"/>
</dbReference>
<evidence type="ECO:0000256" key="5">
    <source>
        <dbReference type="ARBA" id="ARBA00022692"/>
    </source>
</evidence>
<name>A0A844Y4E9_9SPHN</name>
<evidence type="ECO:0000256" key="3">
    <source>
        <dbReference type="ARBA" id="ARBA00022676"/>
    </source>
</evidence>
<keyword evidence="5 8" id="KW-0812">Transmembrane</keyword>
<keyword evidence="3" id="KW-0328">Glycosyltransferase</keyword>
<protein>
    <recommendedName>
        <fullName evidence="11">Glycosyltransferase RgtA/B/C/D-like domain-containing protein</fullName>
    </recommendedName>
</protein>
<dbReference type="GO" id="GO:0005886">
    <property type="term" value="C:plasma membrane"/>
    <property type="evidence" value="ECO:0007669"/>
    <property type="project" value="UniProtKB-SubCell"/>
</dbReference>
<feature type="transmembrane region" description="Helical" evidence="8">
    <location>
        <begin position="296"/>
        <end position="318"/>
    </location>
</feature>
<feature type="transmembrane region" description="Helical" evidence="8">
    <location>
        <begin position="118"/>
        <end position="136"/>
    </location>
</feature>
<evidence type="ECO:0000256" key="4">
    <source>
        <dbReference type="ARBA" id="ARBA00022679"/>
    </source>
</evidence>
<evidence type="ECO:0000256" key="1">
    <source>
        <dbReference type="ARBA" id="ARBA00004651"/>
    </source>
</evidence>
<evidence type="ECO:0000256" key="6">
    <source>
        <dbReference type="ARBA" id="ARBA00022989"/>
    </source>
</evidence>
<sequence>MAIPIPSFTTPKQPGRWYRGGIALAGFLLLAFLSRAATFGHPDLYVDETFYFAAGVEMLHGAIPFVDIWDRKPPGHFLLFAGIAAISDQFVTYQIVAAIFAGATAFVIYRAARHICGAPAAGFGGATYIFSIYAFNGYGGQSAVFYNLFVALAALLLLASLSRMEERGTALRIGIAMLCAGLAVAIKTSAVFEAAFFGLFAAATQIRARMPHSITIRRIMVWALLALLPSAAFAIWYFLHGYWDEYWTAMVLSNLRKPAEEAGAGLRLEVIAGMLAPLLASAIVGCFFLPRAARSLLVGWMLAALVGFFALPSFYLHYALPLIAPLCVLAPAATHLRARGWILLASTAIPPLLFYIYVDNPQTQRVRAGMERLVDGVNRGKVGGGDLLVFDGPPLLYTMTGSPFPTPLAFPNHLYQAEERDVSHIPTLPEVRRLLAARPGVVVDRTFPHTNRQTDRLVRAYITRNCRPMASMKDRWGHTVTVYGLCRGDPTALSSPQPQN</sequence>
<evidence type="ECO:0008006" key="11">
    <source>
        <dbReference type="Google" id="ProtNLM"/>
    </source>
</evidence>
<feature type="transmembrane region" description="Helical" evidence="8">
    <location>
        <begin position="90"/>
        <end position="112"/>
    </location>
</feature>
<feature type="transmembrane region" description="Helical" evidence="8">
    <location>
        <begin position="219"/>
        <end position="239"/>
    </location>
</feature>
<dbReference type="GO" id="GO:0016763">
    <property type="term" value="F:pentosyltransferase activity"/>
    <property type="evidence" value="ECO:0007669"/>
    <property type="project" value="TreeGrafter"/>
</dbReference>
<evidence type="ECO:0000256" key="8">
    <source>
        <dbReference type="SAM" id="Phobius"/>
    </source>
</evidence>